<dbReference type="Proteomes" id="UP000027138">
    <property type="component" value="Unassembled WGS sequence"/>
</dbReference>
<evidence type="ECO:0000313" key="3">
    <source>
        <dbReference type="Proteomes" id="UP000027138"/>
    </source>
</evidence>
<proteinExistence type="predicted"/>
<feature type="compositionally biased region" description="Low complexity" evidence="1">
    <location>
        <begin position="47"/>
        <end position="65"/>
    </location>
</feature>
<organism evidence="2 3">
    <name type="scientific">Jatropha curcas</name>
    <name type="common">Barbados nut</name>
    <dbReference type="NCBI Taxonomy" id="180498"/>
    <lineage>
        <taxon>Eukaryota</taxon>
        <taxon>Viridiplantae</taxon>
        <taxon>Streptophyta</taxon>
        <taxon>Embryophyta</taxon>
        <taxon>Tracheophyta</taxon>
        <taxon>Spermatophyta</taxon>
        <taxon>Magnoliopsida</taxon>
        <taxon>eudicotyledons</taxon>
        <taxon>Gunneridae</taxon>
        <taxon>Pentapetalae</taxon>
        <taxon>rosids</taxon>
        <taxon>fabids</taxon>
        <taxon>Malpighiales</taxon>
        <taxon>Euphorbiaceae</taxon>
        <taxon>Crotonoideae</taxon>
        <taxon>Jatropheae</taxon>
        <taxon>Jatropha</taxon>
    </lineage>
</organism>
<feature type="region of interest" description="Disordered" evidence="1">
    <location>
        <begin position="26"/>
        <end position="107"/>
    </location>
</feature>
<keyword evidence="3" id="KW-1185">Reference proteome</keyword>
<reference evidence="2 3" key="1">
    <citation type="journal article" date="2014" name="PLoS ONE">
        <title>Global Analysis of Gene Expression Profiles in Physic Nut (Jatropha curcas L.) Seedlings Exposed to Salt Stress.</title>
        <authorList>
            <person name="Zhang L."/>
            <person name="Zhang C."/>
            <person name="Wu P."/>
            <person name="Chen Y."/>
            <person name="Li M."/>
            <person name="Jiang H."/>
            <person name="Wu G."/>
        </authorList>
    </citation>
    <scope>NUCLEOTIDE SEQUENCE [LARGE SCALE GENOMIC DNA]</scope>
    <source>
        <strain evidence="3">cv. GZQX0401</strain>
        <tissue evidence="2">Young leaves</tissue>
    </source>
</reference>
<name>A0A067KR85_JATCU</name>
<evidence type="ECO:0000313" key="2">
    <source>
        <dbReference type="EMBL" id="KDP34780.1"/>
    </source>
</evidence>
<dbReference type="AlphaFoldDB" id="A0A067KR85"/>
<protein>
    <submittedName>
        <fullName evidence="2">Uncharacterized protein</fullName>
    </submittedName>
</protein>
<accession>A0A067KR85</accession>
<evidence type="ECO:0000256" key="1">
    <source>
        <dbReference type="SAM" id="MobiDB-lite"/>
    </source>
</evidence>
<gene>
    <name evidence="2" type="ORF">JCGZ_10560</name>
</gene>
<sequence>MTDRHRCEKHYHNFEFYGKDSILDKRYGATGNGKGPGRGNMSIFDQGNNDNSGGKGNNRGSARGSAKVVERGNGRGTRRGNGRGIGTGPGRGAANANALFRTKRRFQ</sequence>
<feature type="compositionally biased region" description="Gly residues" evidence="1">
    <location>
        <begin position="82"/>
        <end position="91"/>
    </location>
</feature>
<dbReference type="EMBL" id="KK914504">
    <property type="protein sequence ID" value="KDP34780.1"/>
    <property type="molecule type" value="Genomic_DNA"/>
</dbReference>